<accession>A0A8S1IXA1</accession>
<dbReference type="InterPro" id="IPR026541">
    <property type="entry name" value="MRG_dom"/>
</dbReference>
<evidence type="ECO:0000256" key="5">
    <source>
        <dbReference type="ARBA" id="ARBA00023242"/>
    </source>
</evidence>
<dbReference type="InterPro" id="IPR025995">
    <property type="entry name" value="Tudor-knot"/>
</dbReference>
<feature type="domain" description="MRG" evidence="7">
    <location>
        <begin position="97"/>
        <end position="259"/>
    </location>
</feature>
<keyword evidence="4" id="KW-0804">Transcription</keyword>
<dbReference type="Gene3D" id="2.30.30.140">
    <property type="match status" value="1"/>
</dbReference>
<dbReference type="GO" id="GO:0005634">
    <property type="term" value="C:nucleus"/>
    <property type="evidence" value="ECO:0007669"/>
    <property type="project" value="UniProtKB-SubCell"/>
</dbReference>
<evidence type="ECO:0000259" key="7">
    <source>
        <dbReference type="Pfam" id="PF05712"/>
    </source>
</evidence>
<dbReference type="SUPFAM" id="SSF54160">
    <property type="entry name" value="Chromo domain-like"/>
    <property type="match status" value="1"/>
</dbReference>
<keyword evidence="10" id="KW-1185">Reference proteome</keyword>
<gene>
    <name evidence="9" type="ORF">OSTQU699_LOCUS5179</name>
</gene>
<protein>
    <recommendedName>
        <fullName evidence="11">MRG domain-containing protein</fullName>
    </recommendedName>
</protein>
<evidence type="ECO:0000256" key="2">
    <source>
        <dbReference type="ARBA" id="ARBA00022853"/>
    </source>
</evidence>
<name>A0A8S1IXA1_9CHLO</name>
<proteinExistence type="predicted"/>
<dbReference type="InterPro" id="IPR008676">
    <property type="entry name" value="MRG"/>
</dbReference>
<dbReference type="GO" id="GO:0006355">
    <property type="term" value="P:regulation of DNA-templated transcription"/>
    <property type="evidence" value="ECO:0007669"/>
    <property type="project" value="InterPro"/>
</dbReference>
<evidence type="ECO:0008006" key="11">
    <source>
        <dbReference type="Google" id="ProtNLM"/>
    </source>
</evidence>
<dbReference type="Pfam" id="PF05712">
    <property type="entry name" value="MRG"/>
    <property type="match status" value="1"/>
</dbReference>
<dbReference type="Pfam" id="PF11717">
    <property type="entry name" value="Tudor-knot"/>
    <property type="match status" value="1"/>
</dbReference>
<evidence type="ECO:0000313" key="10">
    <source>
        <dbReference type="Proteomes" id="UP000708148"/>
    </source>
</evidence>
<keyword evidence="3" id="KW-0805">Transcription regulation</keyword>
<feature type="region of interest" description="Disordered" evidence="6">
    <location>
        <begin position="258"/>
        <end position="289"/>
    </location>
</feature>
<dbReference type="EMBL" id="CAJHUC010001117">
    <property type="protein sequence ID" value="CAD7699820.1"/>
    <property type="molecule type" value="Genomic_DNA"/>
</dbReference>
<dbReference type="Gene3D" id="1.10.274.30">
    <property type="entry name" value="MRG domain"/>
    <property type="match status" value="1"/>
</dbReference>
<evidence type="ECO:0000313" key="9">
    <source>
        <dbReference type="EMBL" id="CAD7699820.1"/>
    </source>
</evidence>
<dbReference type="OrthoDB" id="124855at2759"/>
<evidence type="ECO:0000256" key="1">
    <source>
        <dbReference type="ARBA" id="ARBA00004123"/>
    </source>
</evidence>
<dbReference type="PROSITE" id="PS51640">
    <property type="entry name" value="MRG"/>
    <property type="match status" value="1"/>
</dbReference>
<dbReference type="Proteomes" id="UP000708148">
    <property type="component" value="Unassembled WGS sequence"/>
</dbReference>
<dbReference type="InterPro" id="IPR016197">
    <property type="entry name" value="Chromo-like_dom_sf"/>
</dbReference>
<evidence type="ECO:0000256" key="6">
    <source>
        <dbReference type="SAM" id="MobiDB-lite"/>
    </source>
</evidence>
<reference evidence="9" key="1">
    <citation type="submission" date="2020-12" db="EMBL/GenBank/DDBJ databases">
        <authorList>
            <person name="Iha C."/>
        </authorList>
    </citation>
    <scope>NUCLEOTIDE SEQUENCE</scope>
</reference>
<dbReference type="PANTHER" id="PTHR10880">
    <property type="entry name" value="MORTALITY FACTOR 4-LIKE PROTEIN"/>
    <property type="match status" value="1"/>
</dbReference>
<dbReference type="GO" id="GO:0000123">
    <property type="term" value="C:histone acetyltransferase complex"/>
    <property type="evidence" value="ECO:0007669"/>
    <property type="project" value="TreeGrafter"/>
</dbReference>
<evidence type="ECO:0000259" key="8">
    <source>
        <dbReference type="Pfam" id="PF11717"/>
    </source>
</evidence>
<organism evidence="9 10">
    <name type="scientific">Ostreobium quekettii</name>
    <dbReference type="NCBI Taxonomy" id="121088"/>
    <lineage>
        <taxon>Eukaryota</taxon>
        <taxon>Viridiplantae</taxon>
        <taxon>Chlorophyta</taxon>
        <taxon>core chlorophytes</taxon>
        <taxon>Ulvophyceae</taxon>
        <taxon>TCBD clade</taxon>
        <taxon>Bryopsidales</taxon>
        <taxon>Ostreobineae</taxon>
        <taxon>Ostreobiaceae</taxon>
        <taxon>Ostreobium</taxon>
    </lineage>
</organism>
<comment type="subcellular location">
    <subcellularLocation>
        <location evidence="1">Nucleus</location>
    </subcellularLocation>
</comment>
<keyword evidence="5" id="KW-0539">Nucleus</keyword>
<feature type="domain" description="Tudor-knot" evidence="8">
    <location>
        <begin position="11"/>
        <end position="63"/>
    </location>
</feature>
<dbReference type="GO" id="GO:0006325">
    <property type="term" value="P:chromatin organization"/>
    <property type="evidence" value="ECO:0007669"/>
    <property type="project" value="UniProtKB-KW"/>
</dbReference>
<sequence length="289" mass="32215">MAAVGDRQQFAIGERVLVPHLDKPYEAKVLKAEFRDESGWYFFVHYTGWNKKYDEWVEDSGLQKMSQRESPPPGRRSSWMKVGADAHGKLAKKRKADEMMGNTSTMVEVELPPTLKKQLVDEYEVVVQQGRTVPLPRSPPVMELLRQFVHYGGSNKASQQDLQQLATGIEEYFDKALGSYLLYGMEQDESDKLTGAGTCASAVYGAEHLLRLLVKLPSLLLPTPLSPSQTAVLNNRLHLLVHFLNVRRNDLFARFSEYRSKQPSPPSQQASGVQGGVESGHSGDVAVGV</sequence>
<dbReference type="PANTHER" id="PTHR10880:SF15">
    <property type="entry name" value="MSL COMPLEX SUBUNIT 3"/>
    <property type="match status" value="1"/>
</dbReference>
<dbReference type="InterPro" id="IPR038217">
    <property type="entry name" value="MRG_C_sf"/>
</dbReference>
<comment type="caution">
    <text evidence="9">The sequence shown here is derived from an EMBL/GenBank/DDBJ whole genome shotgun (WGS) entry which is preliminary data.</text>
</comment>
<evidence type="ECO:0000256" key="4">
    <source>
        <dbReference type="ARBA" id="ARBA00023163"/>
    </source>
</evidence>
<evidence type="ECO:0000256" key="3">
    <source>
        <dbReference type="ARBA" id="ARBA00023015"/>
    </source>
</evidence>
<dbReference type="AlphaFoldDB" id="A0A8S1IXA1"/>
<keyword evidence="2" id="KW-0156">Chromatin regulator</keyword>